<dbReference type="PROSITE" id="PS01081">
    <property type="entry name" value="HTH_TETR_1"/>
    <property type="match status" value="1"/>
</dbReference>
<dbReference type="InterPro" id="IPR023772">
    <property type="entry name" value="DNA-bd_HTH_TetR-type_CS"/>
</dbReference>
<dbReference type="SUPFAM" id="SSF46689">
    <property type="entry name" value="Homeodomain-like"/>
    <property type="match status" value="1"/>
</dbReference>
<sequence>MPRPRFDRLAPDQQDAILTAALREFAAHGYADASLNRIIVAAGLSKGAMYYYFDDKADLYLHIVGTQLGRLTGEPGGFTLFRATSAAGFWSALAVDALAALTTLSTLPEVAAVLRDAAGGSGAAVLRRGQEEFDSATRPWVERAIQRGQQLGAVRVDVPVELLCAVAGAMMQAMDAWYLTRRDVVRPDCGVVHDFIGMLRRALEP</sequence>
<name>A0ABY8C6K8_9MICO</name>
<dbReference type="Gene3D" id="1.10.357.10">
    <property type="entry name" value="Tetracycline Repressor, domain 2"/>
    <property type="match status" value="1"/>
</dbReference>
<reference evidence="4 5" key="1">
    <citation type="submission" date="2023-03" db="EMBL/GenBank/DDBJ databases">
        <title>Genome sequence of Microbacterium sp. KACC 23027.</title>
        <authorList>
            <person name="Kim S."/>
            <person name="Heo J."/>
            <person name="Kwon S.-W."/>
        </authorList>
    </citation>
    <scope>NUCLEOTIDE SEQUENCE [LARGE SCALE GENOMIC DNA]</scope>
    <source>
        <strain evidence="4 5">KACC 23027</strain>
    </source>
</reference>
<keyword evidence="1 2" id="KW-0238">DNA-binding</keyword>
<protein>
    <submittedName>
        <fullName evidence="4">TetR/AcrR family transcriptional regulator</fullName>
    </submittedName>
</protein>
<dbReference type="InterPro" id="IPR001647">
    <property type="entry name" value="HTH_TetR"/>
</dbReference>
<dbReference type="RefSeq" id="WP_275279835.1">
    <property type="nucleotide sequence ID" value="NZ_CP119108.1"/>
</dbReference>
<dbReference type="InterPro" id="IPR050109">
    <property type="entry name" value="HTH-type_TetR-like_transc_reg"/>
</dbReference>
<dbReference type="PANTHER" id="PTHR30055:SF226">
    <property type="entry name" value="HTH-TYPE TRANSCRIPTIONAL REGULATOR PKSA"/>
    <property type="match status" value="1"/>
</dbReference>
<feature type="DNA-binding region" description="H-T-H motif" evidence="2">
    <location>
        <begin position="34"/>
        <end position="53"/>
    </location>
</feature>
<dbReference type="EMBL" id="CP119108">
    <property type="protein sequence ID" value="WEG10468.1"/>
    <property type="molecule type" value="Genomic_DNA"/>
</dbReference>
<dbReference type="PANTHER" id="PTHR30055">
    <property type="entry name" value="HTH-TYPE TRANSCRIPTIONAL REGULATOR RUTR"/>
    <property type="match status" value="1"/>
</dbReference>
<feature type="domain" description="HTH tetR-type" evidence="3">
    <location>
        <begin position="11"/>
        <end position="71"/>
    </location>
</feature>
<evidence type="ECO:0000313" key="5">
    <source>
        <dbReference type="Proteomes" id="UP001214553"/>
    </source>
</evidence>
<evidence type="ECO:0000256" key="1">
    <source>
        <dbReference type="ARBA" id="ARBA00023125"/>
    </source>
</evidence>
<dbReference type="PROSITE" id="PS50977">
    <property type="entry name" value="HTH_TETR_2"/>
    <property type="match status" value="1"/>
</dbReference>
<dbReference type="InterPro" id="IPR036271">
    <property type="entry name" value="Tet_transcr_reg_TetR-rel_C_sf"/>
</dbReference>
<keyword evidence="5" id="KW-1185">Reference proteome</keyword>
<dbReference type="PRINTS" id="PR00455">
    <property type="entry name" value="HTHTETR"/>
</dbReference>
<gene>
    <name evidence="4" type="ORF">PU630_07980</name>
</gene>
<accession>A0ABY8C6K8</accession>
<evidence type="ECO:0000256" key="2">
    <source>
        <dbReference type="PROSITE-ProRule" id="PRU00335"/>
    </source>
</evidence>
<dbReference type="SUPFAM" id="SSF48498">
    <property type="entry name" value="Tetracyclin repressor-like, C-terminal domain"/>
    <property type="match status" value="1"/>
</dbReference>
<proteinExistence type="predicted"/>
<dbReference type="Proteomes" id="UP001214553">
    <property type="component" value="Chromosome"/>
</dbReference>
<evidence type="ECO:0000313" key="4">
    <source>
        <dbReference type="EMBL" id="WEG10468.1"/>
    </source>
</evidence>
<evidence type="ECO:0000259" key="3">
    <source>
        <dbReference type="PROSITE" id="PS50977"/>
    </source>
</evidence>
<dbReference type="Pfam" id="PF00440">
    <property type="entry name" value="TetR_N"/>
    <property type="match status" value="1"/>
</dbReference>
<organism evidence="4 5">
    <name type="scientific">Microbacterium horticulturae</name>
    <dbReference type="NCBI Taxonomy" id="3028316"/>
    <lineage>
        <taxon>Bacteria</taxon>
        <taxon>Bacillati</taxon>
        <taxon>Actinomycetota</taxon>
        <taxon>Actinomycetes</taxon>
        <taxon>Micrococcales</taxon>
        <taxon>Microbacteriaceae</taxon>
        <taxon>Microbacterium</taxon>
    </lineage>
</organism>
<dbReference type="InterPro" id="IPR009057">
    <property type="entry name" value="Homeodomain-like_sf"/>
</dbReference>